<sequence>MTSQTTRPTLNTISACFNAENGQSIASNLLGKPLNVGNEHWLVQPADGGVAVIDNDGRAAVSKAIIPSSVNIDNEWVLLGFGPRFGAMMGRASGKFSLSIPPHLTLFSRKIGPVQSATTMSR</sequence>
<accession>A0A377NAV4</accession>
<protein>
    <submittedName>
        <fullName evidence="1">Uncharacterized protein</fullName>
    </submittedName>
</protein>
<name>A0A377NAV4_9GAMM</name>
<dbReference type="Proteomes" id="UP000254304">
    <property type="component" value="Unassembled WGS sequence"/>
</dbReference>
<organism evidence="1 2">
    <name type="scientific">Ewingella americana</name>
    <dbReference type="NCBI Taxonomy" id="41202"/>
    <lineage>
        <taxon>Bacteria</taxon>
        <taxon>Pseudomonadati</taxon>
        <taxon>Pseudomonadota</taxon>
        <taxon>Gammaproteobacteria</taxon>
        <taxon>Enterobacterales</taxon>
        <taxon>Yersiniaceae</taxon>
        <taxon>Ewingella</taxon>
    </lineage>
</organism>
<proteinExistence type="predicted"/>
<dbReference type="AlphaFoldDB" id="A0A377NAV4"/>
<reference evidence="1 2" key="1">
    <citation type="submission" date="2018-06" db="EMBL/GenBank/DDBJ databases">
        <authorList>
            <consortium name="Pathogen Informatics"/>
            <person name="Doyle S."/>
        </authorList>
    </citation>
    <scope>NUCLEOTIDE SEQUENCE [LARGE SCALE GENOMIC DNA]</scope>
    <source>
        <strain evidence="1 2">NCTC12157</strain>
    </source>
</reference>
<dbReference type="EMBL" id="UGGO01000001">
    <property type="protein sequence ID" value="STQ44143.1"/>
    <property type="molecule type" value="Genomic_DNA"/>
</dbReference>
<evidence type="ECO:0000313" key="2">
    <source>
        <dbReference type="Proteomes" id="UP000254304"/>
    </source>
</evidence>
<gene>
    <name evidence="1" type="ORF">NCTC12157_01853</name>
</gene>
<evidence type="ECO:0000313" key="1">
    <source>
        <dbReference type="EMBL" id="STQ44143.1"/>
    </source>
</evidence>